<proteinExistence type="inferred from homology"/>
<feature type="binding site" evidence="5">
    <location>
        <position position="173"/>
    </location>
    <ligand>
        <name>2-oxoglutarate</name>
        <dbReference type="ChEBI" id="CHEBI:16810"/>
    </ligand>
</feature>
<dbReference type="GO" id="GO:0016491">
    <property type="term" value="F:oxidoreductase activity"/>
    <property type="evidence" value="ECO:0007669"/>
    <property type="project" value="UniProtKB-KW"/>
</dbReference>
<dbReference type="EMBL" id="BIFH01000074">
    <property type="protein sequence ID" value="GCE02650.1"/>
    <property type="molecule type" value="Genomic_DNA"/>
</dbReference>
<comment type="similarity">
    <text evidence="1">Belongs to the clavaminate synthase family.</text>
</comment>
<dbReference type="AlphaFoldDB" id="A0A401Z701"/>
<comment type="caution">
    <text evidence="8">The sequence shown here is derived from an EMBL/GenBank/DDBJ whole genome shotgun (WGS) entry which is preliminary data.</text>
</comment>
<evidence type="ECO:0000256" key="3">
    <source>
        <dbReference type="ARBA" id="ARBA00023002"/>
    </source>
</evidence>
<protein>
    <submittedName>
        <fullName evidence="8">L-asparagine oxygenase</fullName>
    </submittedName>
</protein>
<dbReference type="Proteomes" id="UP000286931">
    <property type="component" value="Unassembled WGS sequence"/>
</dbReference>
<reference evidence="8 9" key="1">
    <citation type="submission" date="2018-12" db="EMBL/GenBank/DDBJ databases">
        <title>Draft genome sequence of Embleya hyalina NBRC 13850T.</title>
        <authorList>
            <person name="Komaki H."/>
            <person name="Hosoyama A."/>
            <person name="Kimura A."/>
            <person name="Ichikawa N."/>
            <person name="Tamura T."/>
        </authorList>
    </citation>
    <scope>NUCLEOTIDE SEQUENCE [LARGE SCALE GENOMIC DNA]</scope>
    <source>
        <strain evidence="8 9">NBRC 13850</strain>
    </source>
</reference>
<evidence type="ECO:0000256" key="6">
    <source>
        <dbReference type="PIRSR" id="PIRSR019543-2"/>
    </source>
</evidence>
<keyword evidence="3" id="KW-0560">Oxidoreductase</keyword>
<dbReference type="InterPro" id="IPR014503">
    <property type="entry name" value="Clavaminate_syn-like"/>
</dbReference>
<dbReference type="InterPro" id="IPR053447">
    <property type="entry name" value="Alpha-KG_dependent_hydroxylase"/>
</dbReference>
<evidence type="ECO:0000313" key="9">
    <source>
        <dbReference type="Proteomes" id="UP000286931"/>
    </source>
</evidence>
<feature type="domain" description="TauD/TfdA-like" evidence="7">
    <location>
        <begin position="244"/>
        <end position="307"/>
    </location>
</feature>
<feature type="binding site" evidence="6">
    <location>
        <position position="288"/>
    </location>
    <ligand>
        <name>Fe cation</name>
        <dbReference type="ChEBI" id="CHEBI:24875"/>
    </ligand>
</feature>
<evidence type="ECO:0000256" key="4">
    <source>
        <dbReference type="ARBA" id="ARBA00023004"/>
    </source>
</evidence>
<keyword evidence="4 6" id="KW-0408">Iron</keyword>
<dbReference type="Gene3D" id="3.60.130.10">
    <property type="entry name" value="Clavaminate synthase-like"/>
    <property type="match status" value="1"/>
</dbReference>
<feature type="binding site" evidence="6">
    <location>
        <position position="148"/>
    </location>
    <ligand>
        <name>Fe cation</name>
        <dbReference type="ChEBI" id="CHEBI:24875"/>
    </ligand>
</feature>
<dbReference type="InterPro" id="IPR003819">
    <property type="entry name" value="TauD/TfdA-like"/>
</dbReference>
<feature type="binding site" evidence="5">
    <location>
        <position position="302"/>
    </location>
    <ligand>
        <name>2-oxoglutarate</name>
        <dbReference type="ChEBI" id="CHEBI:16810"/>
    </ligand>
</feature>
<accession>A0A401Z701</accession>
<organism evidence="8 9">
    <name type="scientific">Embleya hyalina</name>
    <dbReference type="NCBI Taxonomy" id="516124"/>
    <lineage>
        <taxon>Bacteria</taxon>
        <taxon>Bacillati</taxon>
        <taxon>Actinomycetota</taxon>
        <taxon>Actinomycetes</taxon>
        <taxon>Kitasatosporales</taxon>
        <taxon>Streptomycetaceae</taxon>
        <taxon>Embleya</taxon>
    </lineage>
</organism>
<keyword evidence="9" id="KW-1185">Reference proteome</keyword>
<evidence type="ECO:0000259" key="7">
    <source>
        <dbReference type="Pfam" id="PF02668"/>
    </source>
</evidence>
<name>A0A401Z701_9ACTN</name>
<dbReference type="NCBIfam" id="NF041363">
    <property type="entry name" value="GntD_guanitoxin"/>
    <property type="match status" value="1"/>
</dbReference>
<dbReference type="PIRSF" id="PIRSF019543">
    <property type="entry name" value="Clavaminate_syn"/>
    <property type="match status" value="1"/>
</dbReference>
<evidence type="ECO:0000256" key="5">
    <source>
        <dbReference type="PIRSR" id="PIRSR019543-1"/>
    </source>
</evidence>
<feature type="binding site" evidence="6">
    <location>
        <position position="146"/>
    </location>
    <ligand>
        <name>Fe cation</name>
        <dbReference type="ChEBI" id="CHEBI:24875"/>
    </ligand>
</feature>
<evidence type="ECO:0000313" key="8">
    <source>
        <dbReference type="EMBL" id="GCE02650.1"/>
    </source>
</evidence>
<keyword evidence="2 6" id="KW-0479">Metal-binding</keyword>
<dbReference type="SUPFAM" id="SSF51197">
    <property type="entry name" value="Clavaminate synthase-like"/>
    <property type="match status" value="1"/>
</dbReference>
<gene>
    <name evidence="8" type="primary">asnO</name>
    <name evidence="8" type="ORF">EHYA_10429</name>
</gene>
<dbReference type="Pfam" id="PF02668">
    <property type="entry name" value="TauD"/>
    <property type="match status" value="1"/>
</dbReference>
<dbReference type="GO" id="GO:0005506">
    <property type="term" value="F:iron ion binding"/>
    <property type="evidence" value="ECO:0007669"/>
    <property type="project" value="InterPro"/>
</dbReference>
<evidence type="ECO:0000256" key="2">
    <source>
        <dbReference type="ARBA" id="ARBA00022723"/>
    </source>
</evidence>
<feature type="binding site" evidence="5">
    <location>
        <position position="306"/>
    </location>
    <ligand>
        <name>2-oxoglutarate</name>
        <dbReference type="ChEBI" id="CHEBI:16810"/>
    </ligand>
</feature>
<sequence length="351" mass="38931">MHQVSLSARDVDDVFAVVDELAGRFPGVEDEAFLDEAAVFAHELPRALRSALNTMRLGEPAGAMLVSGFPVDDVAIGRTPVYRGRQEAAGVTRREEMFFFLCGALLGDAIGWATQQDARLMHDVLPIPGHENVQLNSASEMEIWWHVEDAFHPYRADYVGLMCLRNHDGVPTTYAALGEPPLPAETVEVLFQPRFLIRPDNSHLAARAGDGPPGGEARVVPAMPIAVLFGDRAAPYLRPDPYFMEPTPDDPRAQEAFALLTARLDANLRGVPLRPGEVLFVDNYLAVHGRRPFRARYDGRDRWLKRLNITRDLRKSRDARSSPASRVLGTFGAVDQERRRPSWTTQTSTGA</sequence>
<dbReference type="InterPro" id="IPR042098">
    <property type="entry name" value="TauD-like_sf"/>
</dbReference>
<evidence type="ECO:0000256" key="1">
    <source>
        <dbReference type="ARBA" id="ARBA00008425"/>
    </source>
</evidence>